<dbReference type="InterPro" id="IPR002347">
    <property type="entry name" value="SDR_fam"/>
</dbReference>
<protein>
    <submittedName>
        <fullName evidence="3">Uncharacterized protein</fullName>
    </submittedName>
</protein>
<name>A0ABY8EMY6_MALFU</name>
<dbReference type="SUPFAM" id="SSF51735">
    <property type="entry name" value="NAD(P)-binding Rossmann-fold domains"/>
    <property type="match status" value="1"/>
</dbReference>
<dbReference type="PANTHER" id="PTHR44196:SF1">
    <property type="entry name" value="DEHYDROGENASE_REDUCTASE SDR FAMILY MEMBER 7B"/>
    <property type="match status" value="1"/>
</dbReference>
<evidence type="ECO:0000313" key="3">
    <source>
        <dbReference type="EMBL" id="WFD45815.1"/>
    </source>
</evidence>
<organism evidence="3 4">
    <name type="scientific">Malassezia furfur</name>
    <name type="common">Pityriasis versicolor infection agent</name>
    <name type="synonym">Pityrosporum furfur</name>
    <dbReference type="NCBI Taxonomy" id="55194"/>
    <lineage>
        <taxon>Eukaryota</taxon>
        <taxon>Fungi</taxon>
        <taxon>Dikarya</taxon>
        <taxon>Basidiomycota</taxon>
        <taxon>Ustilaginomycotina</taxon>
        <taxon>Malasseziomycetes</taxon>
        <taxon>Malasseziales</taxon>
        <taxon>Malasseziaceae</taxon>
        <taxon>Malassezia</taxon>
    </lineage>
</organism>
<dbReference type="PANTHER" id="PTHR44196">
    <property type="entry name" value="DEHYDROGENASE/REDUCTASE SDR FAMILY MEMBER 7B"/>
    <property type="match status" value="1"/>
</dbReference>
<reference evidence="3 4" key="1">
    <citation type="journal article" date="2020" name="Elife">
        <title>Loss of centromere function drives karyotype evolution in closely related Malassezia species.</title>
        <authorList>
            <person name="Sankaranarayanan S.R."/>
            <person name="Ianiri G."/>
            <person name="Coelho M.A."/>
            <person name="Reza M.H."/>
            <person name="Thimmappa B.C."/>
            <person name="Ganguly P."/>
            <person name="Vadnala R.N."/>
            <person name="Sun S."/>
            <person name="Siddharthan R."/>
            <person name="Tellgren-Roth C."/>
            <person name="Dawson T.L."/>
            <person name="Heitman J."/>
            <person name="Sanyal K."/>
        </authorList>
    </citation>
    <scope>NUCLEOTIDE SEQUENCE [LARGE SCALE GENOMIC DNA]</scope>
    <source>
        <strain evidence="3">CBS14141</strain>
    </source>
</reference>
<dbReference type="Gene3D" id="3.40.50.720">
    <property type="entry name" value="NAD(P)-binding Rossmann-like Domain"/>
    <property type="match status" value="1"/>
</dbReference>
<evidence type="ECO:0000256" key="1">
    <source>
        <dbReference type="ARBA" id="ARBA00006484"/>
    </source>
</evidence>
<keyword evidence="4" id="KW-1185">Reference proteome</keyword>
<keyword evidence="2" id="KW-0560">Oxidoreductase</keyword>
<sequence length="268" mass="28584">MLVGRRSDALREVKMALIAAQETEEGKARAEQLELFVADCSDYEDVLRLSLAITRDFGGLDTLYVVFGAISTQSLLGVAGMDPAAGSQQTEPTLENLRDVSDTAGKLCAANVTGTALVFTALIPHLQTNSKSPYVVVIGSLGSLVWAPTRSLYCGTKSAQQMLTLSVAAECTTQARVEGRKLVRFAILAPSTVATSFTTRLAVGAKGPLSRTVGNMLTPKDVGDIAVRCADTNRTGVVPVPSKYFFAWLLAPLLPGTIERAAHRRYGY</sequence>
<comment type="similarity">
    <text evidence="1">Belongs to the short-chain dehydrogenases/reductases (SDR) family.</text>
</comment>
<evidence type="ECO:0000313" key="4">
    <source>
        <dbReference type="Proteomes" id="UP000818624"/>
    </source>
</evidence>
<dbReference type="InterPro" id="IPR036291">
    <property type="entry name" value="NAD(P)-bd_dom_sf"/>
</dbReference>
<accession>A0ABY8EMY6</accession>
<evidence type="ECO:0000256" key="2">
    <source>
        <dbReference type="ARBA" id="ARBA00023002"/>
    </source>
</evidence>
<proteinExistence type="inferred from homology"/>
<dbReference type="EMBL" id="CP046234">
    <property type="protein sequence ID" value="WFD45815.1"/>
    <property type="molecule type" value="Genomic_DNA"/>
</dbReference>
<dbReference type="CDD" id="cd05233">
    <property type="entry name" value="SDR_c"/>
    <property type="match status" value="1"/>
</dbReference>
<dbReference type="Proteomes" id="UP000818624">
    <property type="component" value="Chromosome 1"/>
</dbReference>
<gene>
    <name evidence="3" type="ORF">GLX27_000440</name>
</gene>
<dbReference type="Pfam" id="PF00106">
    <property type="entry name" value="adh_short"/>
    <property type="match status" value="1"/>
</dbReference>